<protein>
    <recommendedName>
        <fullName evidence="6">THAP-type domain-containing protein</fullName>
    </recommendedName>
</protein>
<dbReference type="PROSITE" id="PS50950">
    <property type="entry name" value="ZF_THAP"/>
    <property type="match status" value="1"/>
</dbReference>
<dbReference type="Pfam" id="PF05485">
    <property type="entry name" value="THAP"/>
    <property type="match status" value="1"/>
</dbReference>
<evidence type="ECO:0000256" key="4">
    <source>
        <dbReference type="ARBA" id="ARBA00023125"/>
    </source>
</evidence>
<dbReference type="Proteomes" id="UP000078542">
    <property type="component" value="Unassembled WGS sequence"/>
</dbReference>
<evidence type="ECO:0000259" key="6">
    <source>
        <dbReference type="PROSITE" id="PS50950"/>
    </source>
</evidence>
<evidence type="ECO:0000313" key="8">
    <source>
        <dbReference type="Proteomes" id="UP000078542"/>
    </source>
</evidence>
<gene>
    <name evidence="7" type="ORF">ALC62_08706</name>
</gene>
<feature type="non-terminal residue" evidence="7">
    <location>
        <position position="1"/>
    </location>
</feature>
<dbReference type="SUPFAM" id="SSF57716">
    <property type="entry name" value="Glucocorticoid receptor-like (DNA-binding domain)"/>
    <property type="match status" value="1"/>
</dbReference>
<dbReference type="EMBL" id="KQ977713">
    <property type="protein sequence ID" value="KYN00521.1"/>
    <property type="molecule type" value="Genomic_DNA"/>
</dbReference>
<feature type="domain" description="THAP-type" evidence="6">
    <location>
        <begin position="3"/>
        <end position="72"/>
    </location>
</feature>
<organism evidence="7 8">
    <name type="scientific">Cyphomyrmex costatus</name>
    <dbReference type="NCBI Taxonomy" id="456900"/>
    <lineage>
        <taxon>Eukaryota</taxon>
        <taxon>Metazoa</taxon>
        <taxon>Ecdysozoa</taxon>
        <taxon>Arthropoda</taxon>
        <taxon>Hexapoda</taxon>
        <taxon>Insecta</taxon>
        <taxon>Pterygota</taxon>
        <taxon>Neoptera</taxon>
        <taxon>Endopterygota</taxon>
        <taxon>Hymenoptera</taxon>
        <taxon>Apocrita</taxon>
        <taxon>Aculeata</taxon>
        <taxon>Formicoidea</taxon>
        <taxon>Formicidae</taxon>
        <taxon>Myrmicinae</taxon>
        <taxon>Cyphomyrmex</taxon>
    </lineage>
</organism>
<evidence type="ECO:0000256" key="2">
    <source>
        <dbReference type="ARBA" id="ARBA00022771"/>
    </source>
</evidence>
<keyword evidence="2 5" id="KW-0863">Zinc-finger</keyword>
<sequence length="72" mass="8144">SNMTGCTAPGCTNSDEKGFIMKIFPRDPVRRAQWTAQVGRKDWTPTDRSFLCEVSSRSSTELCLRIFSQIDI</sequence>
<dbReference type="GO" id="GO:0003677">
    <property type="term" value="F:DNA binding"/>
    <property type="evidence" value="ECO:0007669"/>
    <property type="project" value="UniProtKB-UniRule"/>
</dbReference>
<reference evidence="7 8" key="1">
    <citation type="submission" date="2016-03" db="EMBL/GenBank/DDBJ databases">
        <title>Cyphomyrmex costatus WGS genome.</title>
        <authorList>
            <person name="Nygaard S."/>
            <person name="Hu H."/>
            <person name="Boomsma J."/>
            <person name="Zhang G."/>
        </authorList>
    </citation>
    <scope>NUCLEOTIDE SEQUENCE [LARGE SCALE GENOMIC DNA]</scope>
    <source>
        <strain evidence="7">MS0001</strain>
        <tissue evidence="7">Whole body</tissue>
    </source>
</reference>
<keyword evidence="4 5" id="KW-0238">DNA-binding</keyword>
<keyword evidence="8" id="KW-1185">Reference proteome</keyword>
<evidence type="ECO:0000256" key="3">
    <source>
        <dbReference type="ARBA" id="ARBA00022833"/>
    </source>
</evidence>
<dbReference type="GO" id="GO:0008270">
    <property type="term" value="F:zinc ion binding"/>
    <property type="evidence" value="ECO:0007669"/>
    <property type="project" value="UniProtKB-KW"/>
</dbReference>
<dbReference type="STRING" id="456900.A0A151IGI6"/>
<dbReference type="InterPro" id="IPR006612">
    <property type="entry name" value="THAP_Znf"/>
</dbReference>
<accession>A0A151IGI6</accession>
<keyword evidence="3" id="KW-0862">Zinc</keyword>
<evidence type="ECO:0000256" key="5">
    <source>
        <dbReference type="PROSITE-ProRule" id="PRU00309"/>
    </source>
</evidence>
<evidence type="ECO:0000313" key="7">
    <source>
        <dbReference type="EMBL" id="KYN00521.1"/>
    </source>
</evidence>
<dbReference type="AlphaFoldDB" id="A0A151IGI6"/>
<proteinExistence type="predicted"/>
<evidence type="ECO:0000256" key="1">
    <source>
        <dbReference type="ARBA" id="ARBA00022723"/>
    </source>
</evidence>
<name>A0A151IGI6_9HYME</name>
<keyword evidence="1" id="KW-0479">Metal-binding</keyword>